<dbReference type="KEGG" id="hat:RC74_19785"/>
<evidence type="ECO:0000313" key="3">
    <source>
        <dbReference type="Proteomes" id="UP000070371"/>
    </source>
</evidence>
<proteinExistence type="predicted"/>
<dbReference type="Pfam" id="PF13403">
    <property type="entry name" value="Hint_2"/>
    <property type="match status" value="1"/>
</dbReference>
<evidence type="ECO:0000313" key="2">
    <source>
        <dbReference type="EMBL" id="AML53195.1"/>
    </source>
</evidence>
<dbReference type="CDD" id="cd00081">
    <property type="entry name" value="Hint"/>
    <property type="match status" value="1"/>
</dbReference>
<dbReference type="AlphaFoldDB" id="A0A126V5F3"/>
<sequence>MTITAPKNFTAQSVTSTHIRDLPVYLASDFKVFHGANLGDDLADADDLCLDDIYSLAMDARESNITVTESQSGPFIVSTNSFIVSTNSLVGTAGFQLHLDCAITLMSQGGETIEALVLAEVDPSENALDAVYLLPLSSLKRQTEYRLMRVDPDAARTRLAEVACVSFMRGTHITMADGRQNPIENLRIGDRILTRDNGPQVIRWIGSHTSRAVGDFAPIVIKAGALNNENDLHVSPNHRLFIYQRRDDLKLGRPEIFVRASDLVNGETVKVLEGGFVEHFQILFDHHQIIYAEGIAAESLPFSKRTTAVLPPDLAERLEREIVSHPQQLHRDIEVTRANLAENNAAERLRRSSLGS</sequence>
<gene>
    <name evidence="2" type="ORF">RC74_19785</name>
</gene>
<accession>A0A126V5F3</accession>
<feature type="domain" description="Hedgehog/Intein (Hint)" evidence="1">
    <location>
        <begin position="166"/>
        <end position="300"/>
    </location>
</feature>
<dbReference type="Proteomes" id="UP000070371">
    <property type="component" value="Chromosome"/>
</dbReference>
<organism evidence="2 3">
    <name type="scientific">Falsihalocynthiibacter arcticus</name>
    <dbReference type="NCBI Taxonomy" id="1579316"/>
    <lineage>
        <taxon>Bacteria</taxon>
        <taxon>Pseudomonadati</taxon>
        <taxon>Pseudomonadota</taxon>
        <taxon>Alphaproteobacteria</taxon>
        <taxon>Rhodobacterales</taxon>
        <taxon>Roseobacteraceae</taxon>
        <taxon>Falsihalocynthiibacter</taxon>
    </lineage>
</organism>
<dbReference type="OrthoDB" id="6305173at2"/>
<dbReference type="Gene3D" id="2.170.16.10">
    <property type="entry name" value="Hedgehog/Intein (Hint) domain"/>
    <property type="match status" value="1"/>
</dbReference>
<dbReference type="SUPFAM" id="SSF51294">
    <property type="entry name" value="Hedgehog/intein (Hint) domain"/>
    <property type="match status" value="1"/>
</dbReference>
<reference evidence="2 3" key="1">
    <citation type="submission" date="2016-02" db="EMBL/GenBank/DDBJ databases">
        <title>Complete genome sequence of Halocynthiibacter arcticus PAMC 20958t from arctic marine sediment.</title>
        <authorList>
            <person name="Lee Y.M."/>
            <person name="Baek K."/>
            <person name="Lee H.K."/>
            <person name="Shin S.C."/>
        </authorList>
    </citation>
    <scope>NUCLEOTIDE SEQUENCE [LARGE SCALE GENOMIC DNA]</scope>
    <source>
        <strain evidence="2">PAMC 20958</strain>
    </source>
</reference>
<protein>
    <recommendedName>
        <fullName evidence="1">Hedgehog/Intein (Hint) domain-containing protein</fullName>
    </recommendedName>
</protein>
<name>A0A126V5F3_9RHOB</name>
<dbReference type="InterPro" id="IPR028992">
    <property type="entry name" value="Hedgehog/Intein_dom"/>
</dbReference>
<dbReference type="EMBL" id="CP014327">
    <property type="protein sequence ID" value="AML53195.1"/>
    <property type="molecule type" value="Genomic_DNA"/>
</dbReference>
<dbReference type="RefSeq" id="WP_052274622.1">
    <property type="nucleotide sequence ID" value="NZ_CP014327.1"/>
</dbReference>
<dbReference type="InterPro" id="IPR036844">
    <property type="entry name" value="Hint_dom_sf"/>
</dbReference>
<keyword evidence="3" id="KW-1185">Reference proteome</keyword>
<dbReference type="STRING" id="1579316.RC74_19785"/>
<evidence type="ECO:0000259" key="1">
    <source>
        <dbReference type="Pfam" id="PF13403"/>
    </source>
</evidence>